<dbReference type="STRING" id="216463.VC81_05120"/>
<keyword evidence="1 2" id="KW-0963">Cytoplasm</keyword>
<dbReference type="Gene3D" id="3.40.50.10680">
    <property type="entry name" value="CofD-like domains"/>
    <property type="match status" value="1"/>
</dbReference>
<dbReference type="InterPro" id="IPR038136">
    <property type="entry name" value="CofD-like_dom_sf"/>
</dbReference>
<reference evidence="3 6" key="2">
    <citation type="submission" date="2019-07" db="EMBL/GenBank/DDBJ databases">
        <title>Whole genome shotgun sequence of Lactobacillus spicheri NBRC 107155.</title>
        <authorList>
            <person name="Hosoyama A."/>
            <person name="Uohara A."/>
            <person name="Ohji S."/>
            <person name="Ichikawa N."/>
        </authorList>
    </citation>
    <scope>NUCLEOTIDE SEQUENCE [LARGE SCALE GENOMIC DNA]</scope>
    <source>
        <strain evidence="3 6">NBRC 107155</strain>
    </source>
</reference>
<dbReference type="Proteomes" id="UP000321691">
    <property type="component" value="Unassembled WGS sequence"/>
</dbReference>
<evidence type="ECO:0000313" key="6">
    <source>
        <dbReference type="Proteomes" id="UP000321691"/>
    </source>
</evidence>
<dbReference type="PANTHER" id="PTHR30135:SF3">
    <property type="entry name" value="GLUCONEOGENESIS FACTOR-RELATED"/>
    <property type="match status" value="1"/>
</dbReference>
<evidence type="ECO:0000313" key="5">
    <source>
        <dbReference type="Proteomes" id="UP000033491"/>
    </source>
</evidence>
<proteinExistence type="inferred from homology"/>
<dbReference type="CDD" id="cd07187">
    <property type="entry name" value="YvcK_like"/>
    <property type="match status" value="1"/>
</dbReference>
<dbReference type="SUPFAM" id="SSF142338">
    <property type="entry name" value="CofD-like"/>
    <property type="match status" value="1"/>
</dbReference>
<dbReference type="EMBL" id="BJZI01000012">
    <property type="protein sequence ID" value="GEO66687.1"/>
    <property type="molecule type" value="Genomic_DNA"/>
</dbReference>
<dbReference type="InterPro" id="IPR002882">
    <property type="entry name" value="CofD"/>
</dbReference>
<evidence type="ECO:0000256" key="1">
    <source>
        <dbReference type="ARBA" id="ARBA00022490"/>
    </source>
</evidence>
<dbReference type="EMBL" id="JZCR01000011">
    <property type="protein sequence ID" value="KJW13120.1"/>
    <property type="molecule type" value="Genomic_DNA"/>
</dbReference>
<evidence type="ECO:0000313" key="4">
    <source>
        <dbReference type="EMBL" id="KJW13120.1"/>
    </source>
</evidence>
<dbReference type="Pfam" id="PF01933">
    <property type="entry name" value="CofD"/>
    <property type="match status" value="1"/>
</dbReference>
<dbReference type="GO" id="GO:0043743">
    <property type="term" value="F:LPPG:FO 2-phospho-L-lactate transferase activity"/>
    <property type="evidence" value="ECO:0007669"/>
    <property type="project" value="InterPro"/>
</dbReference>
<dbReference type="GO" id="GO:0005737">
    <property type="term" value="C:cytoplasm"/>
    <property type="evidence" value="ECO:0007669"/>
    <property type="project" value="UniProtKB-SubCell"/>
</dbReference>
<dbReference type="Proteomes" id="UP000033491">
    <property type="component" value="Unassembled WGS sequence"/>
</dbReference>
<comment type="subcellular location">
    <subcellularLocation>
        <location evidence="2">Cytoplasm</location>
    </subcellularLocation>
</comment>
<comment type="function">
    <text evidence="2">Required for morphogenesis under gluconeogenic growth conditions.</text>
</comment>
<reference evidence="4 5" key="1">
    <citation type="submission" date="2015-03" db="EMBL/GenBank/DDBJ databases">
        <authorList>
            <person name="Zheng J."/>
            <person name="Ganezle M."/>
        </authorList>
    </citation>
    <scope>NUCLEOTIDE SEQUENCE [LARGE SCALE GENOMIC DNA]</scope>
    <source>
        <strain evidence="4 5">LP38</strain>
    </source>
</reference>
<sequence>MKDLMKSHRPKIVVIGGGTGLPVILSNLRDQDVDITAVVTVADDGGSSGIIRHYVNVVPPGDIRNVMVALAEVPGIYKDLFQYRFETTDDFFAGHAIGNLVIAALSEMKGGIFDAVQELSQLMRVNGHIYPAANEPLELHAQFADGSTLSGESEITAAHKLIKRVWVETSDHHQQPHAVQPVIDAIMNADQIVLGPGSLFTSILPNLMIDSVGQAVVQSQAEVVYICNIMTQKGETENFTDADHVRVLNDHLHTNFIDTVLVNTRKVPDQYIDYQRWNEMSQPVRHDFQGLRDQGCRVISTDFLQLRDNGAFHNGQEVVSELLNLIGQPRYRLNRGS</sequence>
<evidence type="ECO:0000313" key="3">
    <source>
        <dbReference type="EMBL" id="GEO66687.1"/>
    </source>
</evidence>
<comment type="caution">
    <text evidence="4">The sequence shown here is derived from an EMBL/GenBank/DDBJ whole genome shotgun (WGS) entry which is preliminary data.</text>
</comment>
<keyword evidence="6" id="KW-1185">Reference proteome</keyword>
<dbReference type="GO" id="GO:0008360">
    <property type="term" value="P:regulation of cell shape"/>
    <property type="evidence" value="ECO:0007669"/>
    <property type="project" value="UniProtKB-UniRule"/>
</dbReference>
<name>A0A0F3RT99_9LACO</name>
<dbReference type="AlphaFoldDB" id="A0A0F3RT99"/>
<accession>A0A0F3RT99</accession>
<evidence type="ECO:0000256" key="2">
    <source>
        <dbReference type="HAMAP-Rule" id="MF_00973"/>
    </source>
</evidence>
<dbReference type="NCBIfam" id="TIGR01826">
    <property type="entry name" value="CofD_related"/>
    <property type="match status" value="1"/>
</dbReference>
<dbReference type="HAMAP" id="MF_00973">
    <property type="entry name" value="Gluconeogen_factor"/>
    <property type="match status" value="1"/>
</dbReference>
<dbReference type="InterPro" id="IPR010119">
    <property type="entry name" value="Gluconeogen_factor"/>
</dbReference>
<dbReference type="OrthoDB" id="9783842at2"/>
<organism evidence="4 5">
    <name type="scientific">Levilactobacillus spicheri</name>
    <dbReference type="NCBI Taxonomy" id="216463"/>
    <lineage>
        <taxon>Bacteria</taxon>
        <taxon>Bacillati</taxon>
        <taxon>Bacillota</taxon>
        <taxon>Bacilli</taxon>
        <taxon>Lactobacillales</taxon>
        <taxon>Lactobacillaceae</taxon>
        <taxon>Levilactobacillus</taxon>
    </lineage>
</organism>
<dbReference type="PANTHER" id="PTHR30135">
    <property type="entry name" value="UNCHARACTERIZED PROTEIN YVCK-RELATED"/>
    <property type="match status" value="1"/>
</dbReference>
<comment type="similarity">
    <text evidence="2">Belongs to the gluconeogenesis factor family.</text>
</comment>
<dbReference type="RefSeq" id="WP_045807068.1">
    <property type="nucleotide sequence ID" value="NZ_BJZI01000012.1"/>
</dbReference>
<gene>
    <name evidence="3" type="ORF">LSP04_11060</name>
    <name evidence="4" type="ORF">VC81_05120</name>
</gene>
<dbReference type="PATRIC" id="fig|216463.3.peg.129"/>
<protein>
    <recommendedName>
        <fullName evidence="2">Putative gluconeogenesis factor</fullName>
    </recommendedName>
</protein>